<proteinExistence type="predicted"/>
<dbReference type="OrthoDB" id="1551162at2"/>
<dbReference type="Pfam" id="PF20116">
    <property type="entry name" value="DUF6506"/>
    <property type="match status" value="1"/>
</dbReference>
<keyword evidence="2" id="KW-1185">Reference proteome</keyword>
<dbReference type="Proteomes" id="UP000254337">
    <property type="component" value="Chromosome"/>
</dbReference>
<dbReference type="AlphaFoldDB" id="A0A346AX30"/>
<name>A0A346AX30_9FIRM</name>
<dbReference type="EMBL" id="CP029462">
    <property type="protein sequence ID" value="AXL20423.1"/>
    <property type="molecule type" value="Genomic_DNA"/>
</dbReference>
<dbReference type="InterPro" id="IPR045441">
    <property type="entry name" value="DUF6506"/>
</dbReference>
<sequence length="94" mass="10014">MTFAYLVMGPFDSRTDRAAIHDGMIQVIGVADVQDAIAVAKELQEQGISCIELCGAFGPENAKKIIDATGNTIPIGFATHLPEQEALYQATFSA</sequence>
<evidence type="ECO:0000313" key="2">
    <source>
        <dbReference type="Proteomes" id="UP000254337"/>
    </source>
</evidence>
<organism evidence="1 2">
    <name type="scientific">Megasphaera stantonii</name>
    <dbReference type="NCBI Taxonomy" id="2144175"/>
    <lineage>
        <taxon>Bacteria</taxon>
        <taxon>Bacillati</taxon>
        <taxon>Bacillota</taxon>
        <taxon>Negativicutes</taxon>
        <taxon>Veillonellales</taxon>
        <taxon>Veillonellaceae</taxon>
        <taxon>Megasphaera</taxon>
    </lineage>
</organism>
<reference evidence="1 2" key="1">
    <citation type="submission" date="2018-05" db="EMBL/GenBank/DDBJ databases">
        <title>Complete genome sequence of Megasphaera sp. AJH120T, isolated from the ceca of a chicken.</title>
        <authorList>
            <person name="Maki J."/>
            <person name="Looft T."/>
        </authorList>
    </citation>
    <scope>NUCLEOTIDE SEQUENCE [LARGE SCALE GENOMIC DNA]</scope>
    <source>
        <strain evidence="1 2">AJH120</strain>
    </source>
</reference>
<dbReference type="KEGG" id="meg:DKB62_01915"/>
<protein>
    <submittedName>
        <fullName evidence="1">Uncharacterized protein</fullName>
    </submittedName>
</protein>
<accession>A0A346AX30</accession>
<evidence type="ECO:0000313" key="1">
    <source>
        <dbReference type="EMBL" id="AXL20423.1"/>
    </source>
</evidence>
<gene>
    <name evidence="1" type="ORF">DKB62_01915</name>
</gene>
<dbReference type="RefSeq" id="WP_087477097.1">
    <property type="nucleotide sequence ID" value="NZ_CALYAU010000003.1"/>
</dbReference>